<accession>A0A9P5PKM0</accession>
<evidence type="ECO:0000256" key="1">
    <source>
        <dbReference type="SAM" id="SignalP"/>
    </source>
</evidence>
<feature type="signal peptide" evidence="1">
    <location>
        <begin position="1"/>
        <end position="24"/>
    </location>
</feature>
<evidence type="ECO:0000313" key="3">
    <source>
        <dbReference type="Proteomes" id="UP000772434"/>
    </source>
</evidence>
<evidence type="ECO:0000313" key="2">
    <source>
        <dbReference type="EMBL" id="KAF9065113.1"/>
    </source>
</evidence>
<gene>
    <name evidence="2" type="ORF">BDP27DRAFT_1450425</name>
</gene>
<keyword evidence="3" id="KW-1185">Reference proteome</keyword>
<reference evidence="2" key="1">
    <citation type="submission" date="2020-11" db="EMBL/GenBank/DDBJ databases">
        <authorList>
            <consortium name="DOE Joint Genome Institute"/>
            <person name="Ahrendt S."/>
            <person name="Riley R."/>
            <person name="Andreopoulos W."/>
            <person name="Labutti K."/>
            <person name="Pangilinan J."/>
            <person name="Ruiz-Duenas F.J."/>
            <person name="Barrasa J.M."/>
            <person name="Sanchez-Garcia M."/>
            <person name="Camarero S."/>
            <person name="Miyauchi S."/>
            <person name="Serrano A."/>
            <person name="Linde D."/>
            <person name="Babiker R."/>
            <person name="Drula E."/>
            <person name="Ayuso-Fernandez I."/>
            <person name="Pacheco R."/>
            <person name="Padilla G."/>
            <person name="Ferreira P."/>
            <person name="Barriuso J."/>
            <person name="Kellner H."/>
            <person name="Castanera R."/>
            <person name="Alfaro M."/>
            <person name="Ramirez L."/>
            <person name="Pisabarro A.G."/>
            <person name="Kuo A."/>
            <person name="Tritt A."/>
            <person name="Lipzen A."/>
            <person name="He G."/>
            <person name="Yan M."/>
            <person name="Ng V."/>
            <person name="Cullen D."/>
            <person name="Martin F."/>
            <person name="Rosso M.-N."/>
            <person name="Henrissat B."/>
            <person name="Hibbett D."/>
            <person name="Martinez A.T."/>
            <person name="Grigoriev I.V."/>
        </authorList>
    </citation>
    <scope>NUCLEOTIDE SEQUENCE</scope>
    <source>
        <strain evidence="2">AH 40177</strain>
    </source>
</reference>
<dbReference type="Proteomes" id="UP000772434">
    <property type="component" value="Unassembled WGS sequence"/>
</dbReference>
<sequence length="281" mass="30730">MLLTQTHHWLGFVLLAVLIFPACAAPMQSTVEHSATVGQSITAEHSATGLRHAVYKVTAVDEKGNDVLKVSKGALVRIEGLIYALGEQLGDDESREGKVIIHHSVEDAELPELDKYKLSLFKLSGGKFCDGDHAAAPCYGFVVTLSKGSQATTGAIITQKSPETHRRYAEVVKPLTDTQSSGKINGPKCWDNWLREFLTELKPIMEWVKAMALYKDPGPSKIVEEAAKFNAEKAVNKALYAEVAKKAAAKAQTRLPYITNPPVHSLNSKFRHNKPPLHAIP</sequence>
<name>A0A9P5PKM0_9AGAR</name>
<feature type="chain" id="PRO_5040230126" evidence="1">
    <location>
        <begin position="25"/>
        <end position="281"/>
    </location>
</feature>
<organism evidence="2 3">
    <name type="scientific">Rhodocollybia butyracea</name>
    <dbReference type="NCBI Taxonomy" id="206335"/>
    <lineage>
        <taxon>Eukaryota</taxon>
        <taxon>Fungi</taxon>
        <taxon>Dikarya</taxon>
        <taxon>Basidiomycota</taxon>
        <taxon>Agaricomycotina</taxon>
        <taxon>Agaricomycetes</taxon>
        <taxon>Agaricomycetidae</taxon>
        <taxon>Agaricales</taxon>
        <taxon>Marasmiineae</taxon>
        <taxon>Omphalotaceae</taxon>
        <taxon>Rhodocollybia</taxon>
    </lineage>
</organism>
<proteinExistence type="predicted"/>
<dbReference type="EMBL" id="JADNRY010000109">
    <property type="protein sequence ID" value="KAF9065113.1"/>
    <property type="molecule type" value="Genomic_DNA"/>
</dbReference>
<dbReference type="AlphaFoldDB" id="A0A9P5PKM0"/>
<keyword evidence="1" id="KW-0732">Signal</keyword>
<protein>
    <submittedName>
        <fullName evidence="2">Uncharacterized protein</fullName>
    </submittedName>
</protein>
<comment type="caution">
    <text evidence="2">The sequence shown here is derived from an EMBL/GenBank/DDBJ whole genome shotgun (WGS) entry which is preliminary data.</text>
</comment>